<comment type="similarity">
    <text evidence="2">Belongs to the SusD family.</text>
</comment>
<proteinExistence type="inferred from homology"/>
<dbReference type="EMBL" id="FNMV01000004">
    <property type="protein sequence ID" value="SDW66260.1"/>
    <property type="molecule type" value="Genomic_DNA"/>
</dbReference>
<dbReference type="GO" id="GO:0009279">
    <property type="term" value="C:cell outer membrane"/>
    <property type="evidence" value="ECO:0007669"/>
    <property type="project" value="UniProtKB-SubCell"/>
</dbReference>
<protein>
    <submittedName>
        <fullName evidence="9">SusD family protein</fullName>
    </submittedName>
</protein>
<feature type="domain" description="SusD-like N-terminal" evidence="8">
    <location>
        <begin position="96"/>
        <end position="213"/>
    </location>
</feature>
<keyword evidence="5" id="KW-0998">Cell outer membrane</keyword>
<sequence>MKTLNKTILLVVLSILSLSSCSEDFLVKKPTEFVDYASATSTTANLFSLLNGIHRSLYIRYEGQNETGIAGCMQQIDIAGEDLVFPISNGWFLQVYNWNGLSNENSQDVAFPYRTFYRINRNANTILENVDVATGSDADKKIIKGQALLYRAFSHFQLVQLYGKRYDATAIPNSQLGIPLVLSVSNEQLPRSTVEEVYTQINKDIDDALVLLVGYTKPNNSHLDLRVAQGLKARVALVQQNWPVAAANAALARAGKSLMSNTAYVSGFNSYTNSEWMWGSYVNELQSESFANFGAYMSRNYSSTVIRSCPKAIFNKLWDQFPSTDVRTTIFSKTGQHPNITLVSTAVKFPYTSQKFLSVSTGDSRCDVPYMRIAEMYLIEAEAKAKMNDATAATALFTLISNRNPAYVKSTATGQALVNEIHLHRRLELWGEGFRFYDLKRTNSALDRVGPTTVPATTSNHISSVAQVLSIPAGDKRWQWLFPRAEINSNPNIEQNPN</sequence>
<keyword evidence="3 6" id="KW-0732">Signal</keyword>
<evidence type="ECO:0000256" key="5">
    <source>
        <dbReference type="ARBA" id="ARBA00023237"/>
    </source>
</evidence>
<evidence type="ECO:0000256" key="2">
    <source>
        <dbReference type="ARBA" id="ARBA00006275"/>
    </source>
</evidence>
<evidence type="ECO:0000259" key="7">
    <source>
        <dbReference type="Pfam" id="PF07980"/>
    </source>
</evidence>
<evidence type="ECO:0000313" key="9">
    <source>
        <dbReference type="EMBL" id="SDW66260.1"/>
    </source>
</evidence>
<dbReference type="Pfam" id="PF07980">
    <property type="entry name" value="SusD_RagB"/>
    <property type="match status" value="1"/>
</dbReference>
<reference evidence="10" key="1">
    <citation type="submission" date="2016-10" db="EMBL/GenBank/DDBJ databases">
        <authorList>
            <person name="Varghese N."/>
            <person name="Submissions S."/>
        </authorList>
    </citation>
    <scope>NUCLEOTIDE SEQUENCE [LARGE SCALE GENOMIC DNA]</scope>
    <source>
        <strain evidence="10">DSM 15718</strain>
    </source>
</reference>
<evidence type="ECO:0000256" key="6">
    <source>
        <dbReference type="SAM" id="SignalP"/>
    </source>
</evidence>
<gene>
    <name evidence="9" type="ORF">SAMN05444338_10449</name>
</gene>
<dbReference type="InterPro" id="IPR012944">
    <property type="entry name" value="SusD_RagB_dom"/>
</dbReference>
<dbReference type="InterPro" id="IPR011990">
    <property type="entry name" value="TPR-like_helical_dom_sf"/>
</dbReference>
<feature type="signal peptide" evidence="6">
    <location>
        <begin position="1"/>
        <end position="22"/>
    </location>
</feature>
<accession>A0A1H2VDI2</accession>
<feature type="domain" description="RagB/SusD" evidence="7">
    <location>
        <begin position="353"/>
        <end position="498"/>
    </location>
</feature>
<dbReference type="PROSITE" id="PS51257">
    <property type="entry name" value="PROKAR_LIPOPROTEIN"/>
    <property type="match status" value="1"/>
</dbReference>
<comment type="subcellular location">
    <subcellularLocation>
        <location evidence="1">Cell outer membrane</location>
    </subcellularLocation>
</comment>
<dbReference type="OrthoDB" id="1100079at2"/>
<name>A0A1H2VDI2_9FLAO</name>
<dbReference type="AlphaFoldDB" id="A0A1H2VDI2"/>
<dbReference type="Pfam" id="PF14322">
    <property type="entry name" value="SusD-like_3"/>
    <property type="match status" value="1"/>
</dbReference>
<dbReference type="Gene3D" id="1.25.40.390">
    <property type="match status" value="1"/>
</dbReference>
<dbReference type="RefSeq" id="WP_091430408.1">
    <property type="nucleotide sequence ID" value="NZ_FNMV01000004.1"/>
</dbReference>
<keyword evidence="10" id="KW-1185">Reference proteome</keyword>
<feature type="chain" id="PRO_5011753677" evidence="6">
    <location>
        <begin position="23"/>
        <end position="498"/>
    </location>
</feature>
<evidence type="ECO:0000256" key="3">
    <source>
        <dbReference type="ARBA" id="ARBA00022729"/>
    </source>
</evidence>
<dbReference type="InterPro" id="IPR033985">
    <property type="entry name" value="SusD-like_N"/>
</dbReference>
<keyword evidence="4" id="KW-0472">Membrane</keyword>
<dbReference type="SUPFAM" id="SSF48452">
    <property type="entry name" value="TPR-like"/>
    <property type="match status" value="1"/>
</dbReference>
<evidence type="ECO:0000313" key="10">
    <source>
        <dbReference type="Proteomes" id="UP000198569"/>
    </source>
</evidence>
<organism evidence="9 10">
    <name type="scientific">Flavobacterium degerlachei</name>
    <dbReference type="NCBI Taxonomy" id="229203"/>
    <lineage>
        <taxon>Bacteria</taxon>
        <taxon>Pseudomonadati</taxon>
        <taxon>Bacteroidota</taxon>
        <taxon>Flavobacteriia</taxon>
        <taxon>Flavobacteriales</taxon>
        <taxon>Flavobacteriaceae</taxon>
        <taxon>Flavobacterium</taxon>
    </lineage>
</organism>
<dbReference type="Proteomes" id="UP000198569">
    <property type="component" value="Unassembled WGS sequence"/>
</dbReference>
<evidence type="ECO:0000256" key="1">
    <source>
        <dbReference type="ARBA" id="ARBA00004442"/>
    </source>
</evidence>
<evidence type="ECO:0000259" key="8">
    <source>
        <dbReference type="Pfam" id="PF14322"/>
    </source>
</evidence>
<evidence type="ECO:0000256" key="4">
    <source>
        <dbReference type="ARBA" id="ARBA00023136"/>
    </source>
</evidence>
<dbReference type="STRING" id="229203.SAMN05444338_10449"/>